<dbReference type="STRING" id="37653.A0A0L8H0B1"/>
<keyword evidence="1" id="KW-0472">Membrane</keyword>
<proteinExistence type="predicted"/>
<sequence length="225" mass="26117">ISVWGSIKEDTNNSAYNTKSKLLVKIKEVFEDLLKDTVRNACTRFWSCLEEVEGRENLKMKINQKTANKNVSVFHRKLFLLSLGACFIALVKIPIFSQWLFDFKNGEIKNSNGWNVGDEEALRRFSISFCDIDRKSILDITSKEFEHQYRLRKPLILTFHNGAKDWINSSMWSRSELKKKYGQWLLLVGNAREIVRHGGNGHIQTSVEDFLDDKMQQTNLQGEPL</sequence>
<reference evidence="2" key="1">
    <citation type="submission" date="2015-07" db="EMBL/GenBank/DDBJ databases">
        <title>MeaNS - Measles Nucleotide Surveillance Program.</title>
        <authorList>
            <person name="Tran T."/>
            <person name="Druce J."/>
        </authorList>
    </citation>
    <scope>NUCLEOTIDE SEQUENCE</scope>
    <source>
        <strain evidence="2">UCB-OBI-ISO-001</strain>
        <tissue evidence="2">Gonad</tissue>
    </source>
</reference>
<keyword evidence="1" id="KW-1133">Transmembrane helix</keyword>
<dbReference type="OrthoDB" id="438164at2759"/>
<gene>
    <name evidence="2" type="ORF">OCBIM_22024986mg</name>
</gene>
<keyword evidence="1" id="KW-0812">Transmembrane</keyword>
<evidence type="ECO:0000313" key="2">
    <source>
        <dbReference type="EMBL" id="KOF82622.1"/>
    </source>
</evidence>
<evidence type="ECO:0000256" key="1">
    <source>
        <dbReference type="SAM" id="Phobius"/>
    </source>
</evidence>
<organism evidence="2">
    <name type="scientific">Octopus bimaculoides</name>
    <name type="common">California two-spotted octopus</name>
    <dbReference type="NCBI Taxonomy" id="37653"/>
    <lineage>
        <taxon>Eukaryota</taxon>
        <taxon>Metazoa</taxon>
        <taxon>Spiralia</taxon>
        <taxon>Lophotrochozoa</taxon>
        <taxon>Mollusca</taxon>
        <taxon>Cephalopoda</taxon>
        <taxon>Coleoidea</taxon>
        <taxon>Octopodiformes</taxon>
        <taxon>Octopoda</taxon>
        <taxon>Incirrata</taxon>
        <taxon>Octopodidae</taxon>
        <taxon>Octopus</taxon>
    </lineage>
</organism>
<name>A0A0L8H0B1_OCTBM</name>
<dbReference type="AlphaFoldDB" id="A0A0L8H0B1"/>
<dbReference type="EMBL" id="KQ419672">
    <property type="protein sequence ID" value="KOF82622.1"/>
    <property type="molecule type" value="Genomic_DNA"/>
</dbReference>
<feature type="transmembrane region" description="Helical" evidence="1">
    <location>
        <begin position="78"/>
        <end position="101"/>
    </location>
</feature>
<dbReference type="Gene3D" id="2.60.120.650">
    <property type="entry name" value="Cupin"/>
    <property type="match status" value="1"/>
</dbReference>
<protein>
    <submittedName>
        <fullName evidence="2">Uncharacterized protein</fullName>
    </submittedName>
</protein>
<accession>A0A0L8H0B1</accession>
<feature type="non-terminal residue" evidence="2">
    <location>
        <position position="1"/>
    </location>
</feature>